<proteinExistence type="predicted"/>
<dbReference type="Proteomes" id="UP000507470">
    <property type="component" value="Unassembled WGS sequence"/>
</dbReference>
<accession>A0A6J8BI38</accession>
<sequence>MVDVIELKWRSMKTNLILTGIPFHPKKTTEDTLNSFIKQKLNIDKRVNFVSVHLFGKRGRRGDFSILTKSISTKDKEIVLKNGFKLKETNFGVQEQFPQEIEQKRKTLYPVAKQARRDNRKVLLVRNKLYIDSNLFKPNTEVAENEKVYDACACSIMHGRDIPQQFERSTRICQYRVGIGGYPGVSQSQN</sequence>
<protein>
    <recommendedName>
        <fullName evidence="3">RRM domain-containing protein</fullName>
    </recommendedName>
</protein>
<gene>
    <name evidence="1" type="ORF">MCOR_19060</name>
</gene>
<dbReference type="AlphaFoldDB" id="A0A6J8BI38"/>
<dbReference type="EMBL" id="CACVKT020003357">
    <property type="protein sequence ID" value="CAC5383296.1"/>
    <property type="molecule type" value="Genomic_DNA"/>
</dbReference>
<reference evidence="1 2" key="1">
    <citation type="submission" date="2020-06" db="EMBL/GenBank/DDBJ databases">
        <authorList>
            <person name="Li R."/>
            <person name="Bekaert M."/>
        </authorList>
    </citation>
    <scope>NUCLEOTIDE SEQUENCE [LARGE SCALE GENOMIC DNA]</scope>
    <source>
        <strain evidence="2">wild</strain>
    </source>
</reference>
<name>A0A6J8BI38_MYTCO</name>
<evidence type="ECO:0008006" key="3">
    <source>
        <dbReference type="Google" id="ProtNLM"/>
    </source>
</evidence>
<dbReference type="OrthoDB" id="6159214at2759"/>
<evidence type="ECO:0000313" key="2">
    <source>
        <dbReference type="Proteomes" id="UP000507470"/>
    </source>
</evidence>
<organism evidence="1 2">
    <name type="scientific">Mytilus coruscus</name>
    <name type="common">Sea mussel</name>
    <dbReference type="NCBI Taxonomy" id="42192"/>
    <lineage>
        <taxon>Eukaryota</taxon>
        <taxon>Metazoa</taxon>
        <taxon>Spiralia</taxon>
        <taxon>Lophotrochozoa</taxon>
        <taxon>Mollusca</taxon>
        <taxon>Bivalvia</taxon>
        <taxon>Autobranchia</taxon>
        <taxon>Pteriomorphia</taxon>
        <taxon>Mytilida</taxon>
        <taxon>Mytiloidea</taxon>
        <taxon>Mytilidae</taxon>
        <taxon>Mytilinae</taxon>
        <taxon>Mytilus</taxon>
    </lineage>
</organism>
<keyword evidence="2" id="KW-1185">Reference proteome</keyword>
<evidence type="ECO:0000313" key="1">
    <source>
        <dbReference type="EMBL" id="CAC5383296.1"/>
    </source>
</evidence>